<dbReference type="EMBL" id="JACJSI010000139">
    <property type="protein sequence ID" value="MBD2534160.1"/>
    <property type="molecule type" value="Genomic_DNA"/>
</dbReference>
<gene>
    <name evidence="2" type="ORF">H6G97_33370</name>
</gene>
<accession>A0ABR8DXV7</accession>
<evidence type="ECO:0000313" key="3">
    <source>
        <dbReference type="Proteomes" id="UP000623440"/>
    </source>
</evidence>
<reference evidence="2 3" key="1">
    <citation type="journal article" date="2020" name="ISME J.">
        <title>Comparative genomics reveals insights into cyanobacterial evolution and habitat adaptation.</title>
        <authorList>
            <person name="Chen M.Y."/>
            <person name="Teng W.K."/>
            <person name="Zhao L."/>
            <person name="Hu C.X."/>
            <person name="Zhou Y.K."/>
            <person name="Han B.P."/>
            <person name="Song L.R."/>
            <person name="Shu W.S."/>
        </authorList>
    </citation>
    <scope>NUCLEOTIDE SEQUENCE [LARGE SCALE GENOMIC DNA]</scope>
    <source>
        <strain evidence="2 3">FACHB-838</strain>
    </source>
</reference>
<name>A0ABR8DXV7_9NOSO</name>
<protein>
    <recommendedName>
        <fullName evidence="4">DUF4351 domain-containing protein</fullName>
    </recommendedName>
</protein>
<evidence type="ECO:0000256" key="1">
    <source>
        <dbReference type="SAM" id="MobiDB-lite"/>
    </source>
</evidence>
<evidence type="ECO:0000313" key="2">
    <source>
        <dbReference type="EMBL" id="MBD2534160.1"/>
    </source>
</evidence>
<feature type="region of interest" description="Disordered" evidence="1">
    <location>
        <begin position="1"/>
        <end position="23"/>
    </location>
</feature>
<feature type="compositionally biased region" description="Basic and acidic residues" evidence="1">
    <location>
        <begin position="1"/>
        <end position="11"/>
    </location>
</feature>
<organism evidence="2 3">
    <name type="scientific">Nostoc flagelliforme FACHB-838</name>
    <dbReference type="NCBI Taxonomy" id="2692904"/>
    <lineage>
        <taxon>Bacteria</taxon>
        <taxon>Bacillati</taxon>
        <taxon>Cyanobacteriota</taxon>
        <taxon>Cyanophyceae</taxon>
        <taxon>Nostocales</taxon>
        <taxon>Nostocaceae</taxon>
        <taxon>Nostoc</taxon>
    </lineage>
</organism>
<evidence type="ECO:0008006" key="4">
    <source>
        <dbReference type="Google" id="ProtNLM"/>
    </source>
</evidence>
<proteinExistence type="predicted"/>
<sequence>MSYKKATDKKQPTSASEAAGQNVGEQVAGDFDSVIVNLENEMVNYIGAKVVQGVMMRLSKGDLGTTAPKLLTSFKSASTAHLTQEVQQIEAWDNDPKLLLSSSNELTDS</sequence>
<dbReference type="Proteomes" id="UP000623440">
    <property type="component" value="Unassembled WGS sequence"/>
</dbReference>
<dbReference type="RefSeq" id="WP_190944682.1">
    <property type="nucleotide sequence ID" value="NZ_JACJSI010000139.1"/>
</dbReference>
<keyword evidence="3" id="KW-1185">Reference proteome</keyword>
<comment type="caution">
    <text evidence="2">The sequence shown here is derived from an EMBL/GenBank/DDBJ whole genome shotgun (WGS) entry which is preliminary data.</text>
</comment>